<evidence type="ECO:0000313" key="2">
    <source>
        <dbReference type="EMBL" id="XBH09494.1"/>
    </source>
</evidence>
<organism evidence="3">
    <name type="scientific">Edaphobacter paludis</name>
    <dbReference type="NCBI Taxonomy" id="3035702"/>
    <lineage>
        <taxon>Bacteria</taxon>
        <taxon>Pseudomonadati</taxon>
        <taxon>Acidobacteriota</taxon>
        <taxon>Terriglobia</taxon>
        <taxon>Terriglobales</taxon>
        <taxon>Acidobacteriaceae</taxon>
        <taxon>Edaphobacter</taxon>
    </lineage>
</organism>
<evidence type="ECO:0000256" key="1">
    <source>
        <dbReference type="SAM" id="MobiDB-lite"/>
    </source>
</evidence>
<feature type="compositionally biased region" description="Low complexity" evidence="1">
    <location>
        <begin position="143"/>
        <end position="156"/>
    </location>
</feature>
<dbReference type="RefSeq" id="WP_348267005.1">
    <property type="nucleotide sequence ID" value="NZ_CP121194.1"/>
</dbReference>
<gene>
    <name evidence="2" type="ORF">P4G45_13510</name>
    <name evidence="3" type="ORF">P8936_13920</name>
</gene>
<dbReference type="AlphaFoldDB" id="A0AAU7D502"/>
<dbReference type="EMBL" id="CP121195">
    <property type="protein sequence ID" value="XBH12779.1"/>
    <property type="molecule type" value="Genomic_DNA"/>
</dbReference>
<proteinExistence type="predicted"/>
<feature type="region of interest" description="Disordered" evidence="1">
    <location>
        <begin position="143"/>
        <end position="178"/>
    </location>
</feature>
<name>A0AAU7D502_9BACT</name>
<protein>
    <recommendedName>
        <fullName evidence="4">C3H1-type domain-containing protein</fullName>
    </recommendedName>
</protein>
<evidence type="ECO:0008006" key="4">
    <source>
        <dbReference type="Google" id="ProtNLM"/>
    </source>
</evidence>
<dbReference type="EMBL" id="CP121194">
    <property type="protein sequence ID" value="XBH09494.1"/>
    <property type="molecule type" value="Genomic_DNA"/>
</dbReference>
<accession>A0AAU7D502</accession>
<dbReference type="KEGG" id="epl:P4G45_13510"/>
<sequence>MSAQIVATTTDTTIATAKRYKCRHIFLDGHRCGSPALRGEDFCYYHHTTRGGATLLRERRNHLDFELPPLEDRSSVLAAIAEVLQRIASGSLHAKTAGLLLYGLQIASLNLPKAGDAQHEDQPIEEVIADPRFGVLAPVAEVSEAAEPTSTPAEAPQTKPGAPSPTSGTCVPTPSAHPETAILPTLQASAANESAGKGPARLRARFQPCLRCPAGKGASAPVDSSIRVRIFPQLIKPSQDKFNRHRATKSPAIAGLFVKQQHCLRG</sequence>
<reference evidence="3" key="1">
    <citation type="submission" date="2023-03" db="EMBL/GenBank/DDBJ databases">
        <title>Edaphobacter sp.</title>
        <authorList>
            <person name="Huber K.J."/>
            <person name="Papendorf J."/>
            <person name="Pilke C."/>
            <person name="Bunk B."/>
            <person name="Sproeer C."/>
            <person name="Pester M."/>
        </authorList>
    </citation>
    <scope>NUCLEOTIDE SEQUENCE</scope>
    <source>
        <strain evidence="2">DSM 109919</strain>
        <strain evidence="3">DSM 109920</strain>
    </source>
</reference>
<accession>A0AAU7CVU1</accession>
<evidence type="ECO:0000313" key="3">
    <source>
        <dbReference type="EMBL" id="XBH12779.1"/>
    </source>
</evidence>